<dbReference type="GO" id="GO:0003723">
    <property type="term" value="F:RNA binding"/>
    <property type="evidence" value="ECO:0007669"/>
    <property type="project" value="UniProtKB-KW"/>
</dbReference>
<dbReference type="InterPro" id="IPR039294">
    <property type="entry name" value="EIF1AD"/>
</dbReference>
<evidence type="ECO:0000313" key="6">
    <source>
        <dbReference type="EMBL" id="KAK4513218.1"/>
    </source>
</evidence>
<evidence type="ECO:0000313" key="7">
    <source>
        <dbReference type="Proteomes" id="UP001304243"/>
    </source>
</evidence>
<name>A0AAN7HYB6_9FUNG</name>
<dbReference type="InterPro" id="IPR012340">
    <property type="entry name" value="NA-bd_OB-fold"/>
</dbReference>
<dbReference type="Proteomes" id="UP001304243">
    <property type="component" value="Unassembled WGS sequence"/>
</dbReference>
<dbReference type="SMART" id="SM00652">
    <property type="entry name" value="eIF1a"/>
    <property type="match status" value="1"/>
</dbReference>
<reference evidence="6 7" key="1">
    <citation type="submission" date="2022-11" db="EMBL/GenBank/DDBJ databases">
        <title>Mucor velutinosus strain NIH1002 WGS.</title>
        <authorList>
            <person name="Subramanian P."/>
            <person name="Mullikin J.C."/>
            <person name="Segre J.A."/>
            <person name="Zelazny A.M."/>
        </authorList>
    </citation>
    <scope>NUCLEOTIDE SEQUENCE [LARGE SCALE GENOMIC DNA]</scope>
    <source>
        <strain evidence="6 7">NIH1002</strain>
    </source>
</reference>
<accession>A0AAN7HYB6</accession>
<dbReference type="Pfam" id="PF01176">
    <property type="entry name" value="eIF-1a"/>
    <property type="match status" value="1"/>
</dbReference>
<feature type="domain" description="S1-like" evidence="5">
    <location>
        <begin position="2"/>
        <end position="69"/>
    </location>
</feature>
<dbReference type="InterPro" id="IPR006196">
    <property type="entry name" value="RNA-binding_domain_S1_IF1"/>
</dbReference>
<dbReference type="RefSeq" id="XP_064679884.1">
    <property type="nucleotide sequence ID" value="XM_064832181.1"/>
</dbReference>
<evidence type="ECO:0000256" key="4">
    <source>
        <dbReference type="SAM" id="MobiDB-lite"/>
    </source>
</evidence>
<feature type="compositionally biased region" description="Acidic residues" evidence="4">
    <location>
        <begin position="127"/>
        <end position="138"/>
    </location>
</feature>
<dbReference type="PANTHER" id="PTHR21641:SF0">
    <property type="entry name" value="RNA-BINDING PROTEIN EIF1AD-RELATED"/>
    <property type="match status" value="1"/>
</dbReference>
<organism evidence="6 7">
    <name type="scientific">Mucor velutinosus</name>
    <dbReference type="NCBI Taxonomy" id="708070"/>
    <lineage>
        <taxon>Eukaryota</taxon>
        <taxon>Fungi</taxon>
        <taxon>Fungi incertae sedis</taxon>
        <taxon>Mucoromycota</taxon>
        <taxon>Mucoromycotina</taxon>
        <taxon>Mucoromycetes</taxon>
        <taxon>Mucorales</taxon>
        <taxon>Mucorineae</taxon>
        <taxon>Mucoraceae</taxon>
        <taxon>Mucor</taxon>
    </lineage>
</organism>
<protein>
    <submittedName>
        <fullName evidence="6">Retromer complex subunit Vps35</fullName>
    </submittedName>
</protein>
<comment type="caution">
    <text evidence="6">The sequence shown here is derived from an EMBL/GenBank/DDBJ whole genome shotgun (WGS) entry which is preliminary data.</text>
</comment>
<evidence type="ECO:0000256" key="3">
    <source>
        <dbReference type="PROSITE-ProRule" id="PRU00181"/>
    </source>
</evidence>
<keyword evidence="7" id="KW-1185">Reference proteome</keyword>
<dbReference type="AlphaFoldDB" id="A0AAN7HYB6"/>
<proteinExistence type="inferred from homology"/>
<evidence type="ECO:0000256" key="2">
    <source>
        <dbReference type="ARBA" id="ARBA00022884"/>
    </source>
</evidence>
<evidence type="ECO:0000256" key="1">
    <source>
        <dbReference type="ARBA" id="ARBA00007340"/>
    </source>
</evidence>
<feature type="region of interest" description="Disordered" evidence="4">
    <location>
        <begin position="97"/>
        <end position="160"/>
    </location>
</feature>
<dbReference type="Gene3D" id="2.40.50.140">
    <property type="entry name" value="Nucleic acid-binding proteins"/>
    <property type="match status" value="1"/>
</dbReference>
<dbReference type="GO" id="GO:0003743">
    <property type="term" value="F:translation initiation factor activity"/>
    <property type="evidence" value="ECO:0007669"/>
    <property type="project" value="UniProtKB-UniRule"/>
</dbReference>
<gene>
    <name evidence="6" type="primary">vps35_2</name>
    <name evidence="6" type="ORF">ATC70_013013</name>
</gene>
<dbReference type="SUPFAM" id="SSF50249">
    <property type="entry name" value="Nucleic acid-binding proteins"/>
    <property type="match status" value="1"/>
</dbReference>
<dbReference type="PROSITE" id="PS50832">
    <property type="entry name" value="S1_IF1_TYPE"/>
    <property type="match status" value="1"/>
</dbReference>
<dbReference type="GO" id="GO:0005634">
    <property type="term" value="C:nucleus"/>
    <property type="evidence" value="ECO:0007669"/>
    <property type="project" value="TreeGrafter"/>
</dbReference>
<dbReference type="EMBL" id="JASEJX010000019">
    <property type="protein sequence ID" value="KAK4513218.1"/>
    <property type="molecule type" value="Genomic_DNA"/>
</dbReference>
<dbReference type="InterPro" id="IPR001253">
    <property type="entry name" value="TIF_eIF-1A"/>
</dbReference>
<keyword evidence="3" id="KW-0396">Initiation factor</keyword>
<keyword evidence="2" id="KW-0694">RNA-binding</keyword>
<sequence length="160" mass="18271">MGKKQTARDQLDDVFEIEQGQVYARSLGPRGNHQHEVEFIDGEKKLVTLPPRFRNVVWLKRGHYVIVDPTVGISEKVGGEIVQVLFPKNIKDLKAAGKWPEEFSDSKSEPLQQQQQQPASTKKDMDQDQDEDEDDQDDLFVNNNRPVMSDTDSSSDEEED</sequence>
<keyword evidence="3" id="KW-0648">Protein biosynthesis</keyword>
<dbReference type="PANTHER" id="PTHR21641">
    <property type="entry name" value="TRANSLATION INITIATION FACTOR-RELATED"/>
    <property type="match status" value="1"/>
</dbReference>
<comment type="similarity">
    <text evidence="1">Belongs to the EIF1AD family.</text>
</comment>
<feature type="compositionally biased region" description="Basic and acidic residues" evidence="4">
    <location>
        <begin position="97"/>
        <end position="108"/>
    </location>
</feature>
<dbReference type="GeneID" id="89956699"/>
<evidence type="ECO:0000259" key="5">
    <source>
        <dbReference type="PROSITE" id="PS50832"/>
    </source>
</evidence>